<dbReference type="EMBL" id="FNVT01000026">
    <property type="protein sequence ID" value="SEH02369.1"/>
    <property type="molecule type" value="Genomic_DNA"/>
</dbReference>
<dbReference type="AlphaFoldDB" id="A0A1H6EZS2"/>
<dbReference type="Proteomes" id="UP000236732">
    <property type="component" value="Unassembled WGS sequence"/>
</dbReference>
<gene>
    <name evidence="1" type="ORF">SAMN05444920_12627</name>
</gene>
<evidence type="ECO:0008006" key="3">
    <source>
        <dbReference type="Google" id="ProtNLM"/>
    </source>
</evidence>
<protein>
    <recommendedName>
        <fullName evidence="3">Endonuclease/Exonuclease/phosphatase family protein</fullName>
    </recommendedName>
</protein>
<keyword evidence="2" id="KW-1185">Reference proteome</keyword>
<evidence type="ECO:0000313" key="1">
    <source>
        <dbReference type="EMBL" id="SEH02369.1"/>
    </source>
</evidence>
<proteinExistence type="predicted"/>
<evidence type="ECO:0000313" key="2">
    <source>
        <dbReference type="Proteomes" id="UP000236732"/>
    </source>
</evidence>
<dbReference type="InterPro" id="IPR036691">
    <property type="entry name" value="Endo/exonu/phosph_ase_sf"/>
</dbReference>
<dbReference type="Gene3D" id="3.60.10.10">
    <property type="entry name" value="Endonuclease/exonuclease/phosphatase"/>
    <property type="match status" value="1"/>
</dbReference>
<organism evidence="1 2">
    <name type="scientific">Nonomuraea solani</name>
    <dbReference type="NCBI Taxonomy" id="1144553"/>
    <lineage>
        <taxon>Bacteria</taxon>
        <taxon>Bacillati</taxon>
        <taxon>Actinomycetota</taxon>
        <taxon>Actinomycetes</taxon>
        <taxon>Streptosporangiales</taxon>
        <taxon>Streptosporangiaceae</taxon>
        <taxon>Nonomuraea</taxon>
    </lineage>
</organism>
<dbReference type="SUPFAM" id="SSF56219">
    <property type="entry name" value="DNase I-like"/>
    <property type="match status" value="1"/>
</dbReference>
<reference evidence="1 2" key="1">
    <citation type="submission" date="2016-10" db="EMBL/GenBank/DDBJ databases">
        <authorList>
            <person name="de Groot N.N."/>
        </authorList>
    </citation>
    <scope>NUCLEOTIDE SEQUENCE [LARGE SCALE GENOMIC DNA]</scope>
    <source>
        <strain evidence="1 2">CGMCC 4.7037</strain>
    </source>
</reference>
<name>A0A1H6EZS2_9ACTN</name>
<accession>A0A1H6EZS2</accession>
<sequence>MLLCAVGATPAGASRLQAPHGVSWQQAMAHNLRQLSAGVPFERANLWVSAEPGPTTWTHNISGNRTHGGHAKALNPLKSAITAQSNLPLSIGMQEACLGQVLLMTAWLREEKNPHYQVSFHNQNPGGCDGQGYGVAVFAIGKLSEVHGAFANANQYPFDEQRGFACIRSVYKYQACSAHITPHEQLDGEGGVYQKRQFQEMRNVVAWIHAATGDSVYWGGDFYLTPSGITNNFGADFFANNSEGDICFGRHRATHRRVNGLERKVDYVFRTKPVECGRDATIRWNLGSSDHALLGGYI</sequence>